<protein>
    <submittedName>
        <fullName evidence="3">Lantibiotic dehydratase</fullName>
    </submittedName>
</protein>
<dbReference type="Pfam" id="PF04738">
    <property type="entry name" value="Lant_dehydr_N"/>
    <property type="match status" value="2"/>
</dbReference>
<gene>
    <name evidence="3" type="ORF">H0H26_12920</name>
</gene>
<accession>A0A7U2NF16</accession>
<feature type="domain" description="Lantibiotic dehydratase N-terminal" evidence="1">
    <location>
        <begin position="409"/>
        <end position="629"/>
    </location>
</feature>
<feature type="domain" description="Lantibiotic dehydratase N-terminal" evidence="1">
    <location>
        <begin position="36"/>
        <end position="214"/>
    </location>
</feature>
<dbReference type="Pfam" id="PF14028">
    <property type="entry name" value="Lant_dehydr_C"/>
    <property type="match status" value="1"/>
</dbReference>
<dbReference type="AlphaFoldDB" id="A0A7U2NF16"/>
<dbReference type="Proteomes" id="UP000596329">
    <property type="component" value="Chromosome"/>
</dbReference>
<name>A0A7U2NF16_FLAPS</name>
<evidence type="ECO:0000259" key="2">
    <source>
        <dbReference type="Pfam" id="PF14028"/>
    </source>
</evidence>
<dbReference type="InterPro" id="IPR006827">
    <property type="entry name" value="Lant_deHydtase_N"/>
</dbReference>
<sequence>MIFFNTIVKRVANFSIQSYEEHKDNLLNFFETNELFNLCVLTASGSLHSDVNKNKSEKIESSLYNYFARAHTNPTPFGVFNSVGVLQWGDTTTITKTDTLRLMVKYDNLFVSSKINEDISNNWIHLSYCTNPSIYFLNDEKIGFYKSKNQVNDKIEISYTEIDVDEDLLWLLSQFKDGKKIDLVLEDLILQGFDRTEVEVFLQETIETGIIIETFLFDSYTNKLYNPYTPYLSELISQKEHLLESKKDVVNFIQTYTEEQNNLFEKNTSPKNFYAINSFDLETGTLDINIQDKVRKYIDFTVHYNSQTIAINDNLGKFINKVKDKYNEGFIPINTIFNPYSGINYSTIKTENELKLHQDIVMKILASTENSLVLNLPTEDNIEIKAAKLPATFTVVLETLICKVSGESIIHIRNLGYPSALSMISRFSDITHKACQDIINYEKEVHKDKIIADINCVGNFRSINVASTKQRYDYCLPINTAYTEAQNPILLSDIYIHLHNNNFSLVSKKNQKEILPKKVSAINSKLLDSDIYNFLCDYEIYNQEIYAVNFNFNTYYLHLPYVPRIYLEKGILLYPAQMLLVYNNFSVSEFNDYLQEKIKEHSFSKRIILKDLQREIVLDIENKSNISLLYEKLKTSKHFYISEFLYDYFEPKITRDNENFAHELVVSVKNSHYTRQDIDYSKMDISLVESQNTAVVSDWLYLELYCNIYANPEVFNAVYNKIILENKTDQFFFVNYANPERHLRLRFKTKSIENKQHIISVVQELKSKSIISKYHILSYEQETHRYGGIEMMNLSETIFDLDSRDFLKNVIKKDLEENDLKIVAVLKIKYYLYFFNLSLDDAINYCENCIVNFSKEFELTAQIRKDFNKEYADIKMDITKYNYEDFFKDESFKVTYHNQLRISKPDNSSSIWLIIHMSMNRHFSKNQRYNEFKTYYLTKCYLNQLKFTQKNNN</sequence>
<feature type="domain" description="Thiopeptide-type bacteriocin biosynthesis" evidence="2">
    <location>
        <begin position="699"/>
        <end position="941"/>
    </location>
</feature>
<dbReference type="RefSeq" id="WP_071957480.1">
    <property type="nucleotide sequence ID" value="NZ_CP059075.1"/>
</dbReference>
<proteinExistence type="predicted"/>
<evidence type="ECO:0000313" key="3">
    <source>
        <dbReference type="EMBL" id="QRE03763.1"/>
    </source>
</evidence>
<dbReference type="InterPro" id="IPR023809">
    <property type="entry name" value="Thiopep_bacteriocin_synth_dom"/>
</dbReference>
<dbReference type="NCBIfam" id="TIGR03891">
    <property type="entry name" value="thiopep_ocin"/>
    <property type="match status" value="1"/>
</dbReference>
<evidence type="ECO:0000313" key="4">
    <source>
        <dbReference type="Proteomes" id="UP000596329"/>
    </source>
</evidence>
<reference evidence="3 4" key="1">
    <citation type="submission" date="2020-07" db="EMBL/GenBank/DDBJ databases">
        <title>Genomic characterization of Flavobacterium psychrophilum strains.</title>
        <authorList>
            <person name="Castillo D."/>
            <person name="Jorgensen J."/>
            <person name="Middelboe M."/>
        </authorList>
    </citation>
    <scope>NUCLEOTIDE SEQUENCE [LARGE SCALE GENOMIC DNA]</scope>
    <source>
        <strain evidence="3 4">FPS-R7</strain>
    </source>
</reference>
<evidence type="ECO:0000259" key="1">
    <source>
        <dbReference type="Pfam" id="PF04738"/>
    </source>
</evidence>
<dbReference type="EMBL" id="CP059075">
    <property type="protein sequence ID" value="QRE03763.1"/>
    <property type="molecule type" value="Genomic_DNA"/>
</dbReference>
<organism evidence="3 4">
    <name type="scientific">Flavobacterium psychrophilum</name>
    <dbReference type="NCBI Taxonomy" id="96345"/>
    <lineage>
        <taxon>Bacteria</taxon>
        <taxon>Pseudomonadati</taxon>
        <taxon>Bacteroidota</taxon>
        <taxon>Flavobacteriia</taxon>
        <taxon>Flavobacteriales</taxon>
        <taxon>Flavobacteriaceae</taxon>
        <taxon>Flavobacterium</taxon>
    </lineage>
</organism>